<gene>
    <name evidence="1" type="ORF">LU297_00160</name>
</gene>
<name>A0ABY6F4D8_9GAMM</name>
<dbReference type="RefSeq" id="WP_263076410.1">
    <property type="nucleotide sequence ID" value="NZ_CP089977.1"/>
</dbReference>
<accession>A0ABY6F4D8</accession>
<dbReference type="Proteomes" id="UP001063782">
    <property type="component" value="Chromosome"/>
</dbReference>
<dbReference type="EMBL" id="CP089977">
    <property type="protein sequence ID" value="UXZ04909.1"/>
    <property type="molecule type" value="Genomic_DNA"/>
</dbReference>
<reference evidence="1" key="1">
    <citation type="submission" date="2021-12" db="EMBL/GenBank/DDBJ databases">
        <title>taxonomy of Moraxella sp. ZY201224.</title>
        <authorList>
            <person name="Li F."/>
        </authorList>
    </citation>
    <scope>NUCLEOTIDE SEQUENCE</scope>
    <source>
        <strain evidence="1">ZY201224</strain>
    </source>
</reference>
<evidence type="ECO:0000313" key="2">
    <source>
        <dbReference type="Proteomes" id="UP001063782"/>
    </source>
</evidence>
<protein>
    <submittedName>
        <fullName evidence="1">Uncharacterized protein</fullName>
    </submittedName>
</protein>
<proteinExistence type="predicted"/>
<organism evidence="1 2">
    <name type="scientific">Moraxella nasicaprae</name>
    <dbReference type="NCBI Taxonomy" id="2904122"/>
    <lineage>
        <taxon>Bacteria</taxon>
        <taxon>Pseudomonadati</taxon>
        <taxon>Pseudomonadota</taxon>
        <taxon>Gammaproteobacteria</taxon>
        <taxon>Moraxellales</taxon>
        <taxon>Moraxellaceae</taxon>
        <taxon>Moraxella</taxon>
    </lineage>
</organism>
<evidence type="ECO:0000313" key="1">
    <source>
        <dbReference type="EMBL" id="UXZ04909.1"/>
    </source>
</evidence>
<sequence>MMTQQTPSLVQNRYIFSQIGMQLWAGRSTQVQAVDFATVHALPISQLSSHLATPNDTPITVLQSETLTTPDIIHQPIALNTDKISDLASQDTKTDSSSSALQENQPSISYQLSAVLYRNWLLLVDEHQLEMATKSVWSSLMQALEKNAKQHQYRHQIRQLSYPFDEIYGQPLLAQRSLDGFVFGLTKGDSSIQVLTLTQMHDAIETDTAWLSQFSLADMSAAGEQKKQFWQFLHQ</sequence>
<keyword evidence="2" id="KW-1185">Reference proteome</keyword>